<dbReference type="RefSeq" id="WP_189675088.1">
    <property type="nucleotide sequence ID" value="NZ_BNAQ01000001.1"/>
</dbReference>
<dbReference type="GO" id="GO:0008168">
    <property type="term" value="F:methyltransferase activity"/>
    <property type="evidence" value="ECO:0007669"/>
    <property type="project" value="UniProtKB-KW"/>
</dbReference>
<evidence type="ECO:0000256" key="2">
    <source>
        <dbReference type="ARBA" id="ARBA00022679"/>
    </source>
</evidence>
<dbReference type="SUPFAM" id="SSF53335">
    <property type="entry name" value="S-adenosyl-L-methionine-dependent methyltransferases"/>
    <property type="match status" value="1"/>
</dbReference>
<dbReference type="Gene3D" id="3.40.50.150">
    <property type="entry name" value="Vaccinia Virus protein VP39"/>
    <property type="match status" value="1"/>
</dbReference>
<comment type="catalytic activity">
    <reaction evidence="3">
        <text>a 2'-deoxyadenosine in DNA + S-adenosyl-L-methionine = an N(6)-methyl-2'-deoxyadenosine in DNA + S-adenosyl-L-homocysteine + H(+)</text>
        <dbReference type="Rhea" id="RHEA:15197"/>
        <dbReference type="Rhea" id="RHEA-COMP:12418"/>
        <dbReference type="Rhea" id="RHEA-COMP:12419"/>
        <dbReference type="ChEBI" id="CHEBI:15378"/>
        <dbReference type="ChEBI" id="CHEBI:57856"/>
        <dbReference type="ChEBI" id="CHEBI:59789"/>
        <dbReference type="ChEBI" id="CHEBI:90615"/>
        <dbReference type="ChEBI" id="CHEBI:90616"/>
        <dbReference type="EC" id="2.1.1.72"/>
    </reaction>
</comment>
<feature type="region of interest" description="Disordered" evidence="5">
    <location>
        <begin position="1"/>
        <end position="21"/>
    </location>
</feature>
<dbReference type="PANTHER" id="PTHR33375">
    <property type="entry name" value="CHROMOSOME-PARTITIONING PROTEIN PARB-RELATED"/>
    <property type="match status" value="1"/>
</dbReference>
<dbReference type="InterPro" id="IPR002941">
    <property type="entry name" value="DNA_methylase_N4/N6"/>
</dbReference>
<feature type="domain" description="ParB-like N-terminal" evidence="6">
    <location>
        <begin position="23"/>
        <end position="109"/>
    </location>
</feature>
<dbReference type="Pfam" id="PF02195">
    <property type="entry name" value="ParB_N"/>
    <property type="match status" value="1"/>
</dbReference>
<evidence type="ECO:0000313" key="7">
    <source>
        <dbReference type="EMBL" id="GHH09691.1"/>
    </source>
</evidence>
<dbReference type="CDD" id="cd16403">
    <property type="entry name" value="ParB_N_like_MT"/>
    <property type="match status" value="1"/>
</dbReference>
<dbReference type="SMART" id="SM00470">
    <property type="entry name" value="ParB"/>
    <property type="match status" value="1"/>
</dbReference>
<accession>A0ABQ3LAA8</accession>
<gene>
    <name evidence="7" type="ORF">GCM10008023_06690</name>
</gene>
<dbReference type="SUPFAM" id="SSF110849">
    <property type="entry name" value="ParB/Sulfiredoxin"/>
    <property type="match status" value="1"/>
</dbReference>
<dbReference type="InterPro" id="IPR003115">
    <property type="entry name" value="ParB_N"/>
</dbReference>
<dbReference type="Pfam" id="PF01555">
    <property type="entry name" value="N6_N4_Mtase"/>
    <property type="match status" value="1"/>
</dbReference>
<feature type="region of interest" description="Disordered" evidence="5">
    <location>
        <begin position="154"/>
        <end position="173"/>
    </location>
</feature>
<protein>
    <recommendedName>
        <fullName evidence="4">Methyltransferase</fullName>
        <ecNumber evidence="4">2.1.1.-</ecNumber>
    </recommendedName>
</protein>
<dbReference type="PANTHER" id="PTHR33375:SF1">
    <property type="entry name" value="CHROMOSOME-PARTITIONING PROTEIN PARB-RELATED"/>
    <property type="match status" value="1"/>
</dbReference>
<sequence length="465" mass="50998">MTMTKPRTTKAGKPPVPNLGPLETVPTALLKSYARNARKHNERQVALIAQSLETFGFNNPIIAEEDGTIIAGHGRWEAAKLLDLEHVPVLRVRHLTPDKIRAYRLADNRLAELAGWDDEMLVVELGELTTIDLGFSIETVGWTFPEIDVMLDPPEASDAEGPSDGIDNDIPEPPTTPVSRLGDLWQMADHRLLVGSSLEPSSYAVLMAGAAATMVFQDAPYNVKINGHVSGLGKVKHAEFAMASGEMSALQFRDFLAANMKALLPHLVDGAILAMCMDWRGLLALQLAMEEAKLDLINLAVWVKTNAGMGSLLRSQHELVAIAKHGKASHINNVQLGKNKRYRTNVWRYPGVNSFGRGRMDQLVAHPTPKPVPLVADAIRDVTNRGHIVLDTFMGSGTTLLAAERTGRIAYGIDIDPGYVDVSIDRWQKLTRGEARLDATGETFEEVKARRLVEAKPTVDNEIRP</sequence>
<dbReference type="Gene3D" id="3.90.1530.10">
    <property type="entry name" value="Conserved hypothetical protein from pyrococcus furiosus pfu- 392566-001, ParB domain"/>
    <property type="match status" value="1"/>
</dbReference>
<comment type="caution">
    <text evidence="7">The sequence shown here is derived from an EMBL/GenBank/DDBJ whole genome shotgun (WGS) entry which is preliminary data.</text>
</comment>
<dbReference type="InterPro" id="IPR036086">
    <property type="entry name" value="ParB/Sulfiredoxin_sf"/>
</dbReference>
<evidence type="ECO:0000256" key="1">
    <source>
        <dbReference type="ARBA" id="ARBA00022603"/>
    </source>
</evidence>
<dbReference type="InterPro" id="IPR015840">
    <property type="entry name" value="DNA_MeTrfase_ParB"/>
</dbReference>
<dbReference type="InterPro" id="IPR029063">
    <property type="entry name" value="SAM-dependent_MTases_sf"/>
</dbReference>
<evidence type="ECO:0000256" key="5">
    <source>
        <dbReference type="SAM" id="MobiDB-lite"/>
    </source>
</evidence>
<dbReference type="Proteomes" id="UP000652430">
    <property type="component" value="Unassembled WGS sequence"/>
</dbReference>
<dbReference type="EMBL" id="BNAQ01000001">
    <property type="protein sequence ID" value="GHH09691.1"/>
    <property type="molecule type" value="Genomic_DNA"/>
</dbReference>
<dbReference type="InterPro" id="IPR050336">
    <property type="entry name" value="Chromosome_partition/occlusion"/>
</dbReference>
<dbReference type="InterPro" id="IPR001091">
    <property type="entry name" value="RM_Methyltransferase"/>
</dbReference>
<dbReference type="GO" id="GO:0032259">
    <property type="term" value="P:methylation"/>
    <property type="evidence" value="ECO:0007669"/>
    <property type="project" value="UniProtKB-KW"/>
</dbReference>
<evidence type="ECO:0000256" key="3">
    <source>
        <dbReference type="ARBA" id="ARBA00047942"/>
    </source>
</evidence>
<name>A0ABQ3LAA8_9SPHN</name>
<evidence type="ECO:0000259" key="6">
    <source>
        <dbReference type="SMART" id="SM00470"/>
    </source>
</evidence>
<dbReference type="EC" id="2.1.1.-" evidence="4"/>
<comment type="similarity">
    <text evidence="4">Belongs to the N(4)/N(6)-methyltransferase family.</text>
</comment>
<proteinExistence type="inferred from homology"/>
<evidence type="ECO:0000313" key="8">
    <source>
        <dbReference type="Proteomes" id="UP000652430"/>
    </source>
</evidence>
<keyword evidence="2" id="KW-0808">Transferase</keyword>
<dbReference type="PIRSF" id="PIRSF036758">
    <property type="entry name" value="Aden_M_ParB"/>
    <property type="match status" value="1"/>
</dbReference>
<dbReference type="PRINTS" id="PR00508">
    <property type="entry name" value="S21N4MTFRASE"/>
</dbReference>
<keyword evidence="8" id="KW-1185">Reference proteome</keyword>
<evidence type="ECO:0000256" key="4">
    <source>
        <dbReference type="RuleBase" id="RU362026"/>
    </source>
</evidence>
<reference evidence="8" key="1">
    <citation type="journal article" date="2019" name="Int. J. Syst. Evol. Microbiol.">
        <title>The Global Catalogue of Microorganisms (GCM) 10K type strain sequencing project: providing services to taxonomists for standard genome sequencing and annotation.</title>
        <authorList>
            <consortium name="The Broad Institute Genomics Platform"/>
            <consortium name="The Broad Institute Genome Sequencing Center for Infectious Disease"/>
            <person name="Wu L."/>
            <person name="Ma J."/>
        </authorList>
    </citation>
    <scope>NUCLEOTIDE SEQUENCE [LARGE SCALE GENOMIC DNA]</scope>
    <source>
        <strain evidence="8">CGMCC 1.8957</strain>
    </source>
</reference>
<keyword evidence="1 7" id="KW-0489">Methyltransferase</keyword>
<organism evidence="7 8">
    <name type="scientific">Sphingomonas glacialis</name>
    <dbReference type="NCBI Taxonomy" id="658225"/>
    <lineage>
        <taxon>Bacteria</taxon>
        <taxon>Pseudomonadati</taxon>
        <taxon>Pseudomonadota</taxon>
        <taxon>Alphaproteobacteria</taxon>
        <taxon>Sphingomonadales</taxon>
        <taxon>Sphingomonadaceae</taxon>
        <taxon>Sphingomonas</taxon>
    </lineage>
</organism>